<feature type="non-terminal residue" evidence="1">
    <location>
        <position position="219"/>
    </location>
</feature>
<name>A0A382VDN0_9ZZZZ</name>
<evidence type="ECO:0000313" key="1">
    <source>
        <dbReference type="EMBL" id="SVD44490.1"/>
    </source>
</evidence>
<dbReference type="EMBL" id="UINC01151089">
    <property type="protein sequence ID" value="SVD44490.1"/>
    <property type="molecule type" value="Genomic_DNA"/>
</dbReference>
<organism evidence="1">
    <name type="scientific">marine metagenome</name>
    <dbReference type="NCBI Taxonomy" id="408172"/>
    <lineage>
        <taxon>unclassified sequences</taxon>
        <taxon>metagenomes</taxon>
        <taxon>ecological metagenomes</taxon>
    </lineage>
</organism>
<gene>
    <name evidence="1" type="ORF">METZ01_LOCUS397344</name>
</gene>
<dbReference type="AlphaFoldDB" id="A0A382VDN0"/>
<proteinExistence type="predicted"/>
<accession>A0A382VDN0</accession>
<protein>
    <submittedName>
        <fullName evidence="1">Uncharacterized protein</fullName>
    </submittedName>
</protein>
<reference evidence="1" key="1">
    <citation type="submission" date="2018-05" db="EMBL/GenBank/DDBJ databases">
        <authorList>
            <person name="Lanie J.A."/>
            <person name="Ng W.-L."/>
            <person name="Kazmierczak K.M."/>
            <person name="Andrzejewski T.M."/>
            <person name="Davidsen T.M."/>
            <person name="Wayne K.J."/>
            <person name="Tettelin H."/>
            <person name="Glass J.I."/>
            <person name="Rusch D."/>
            <person name="Podicherti R."/>
            <person name="Tsui H.-C.T."/>
            <person name="Winkler M.E."/>
        </authorList>
    </citation>
    <scope>NUCLEOTIDE SEQUENCE</scope>
</reference>
<sequence length="219" mass="25478">MSHYILRKSPTETFFFRSVIPKDLLPVFGGKSCFTLSLKNGIRKESVNLTHTLNSIVQSIYQEIRMGKLKSLTVDQIKAILKREVEKSKRHSNYYSYIGIDRSDKKKIEKGLKTLETDQIELKKKKKKDFDDEVVKLLTSQDYEVVRNSIPFRTLRENLIGIKNQTIKRKREMLLGERKPELNFVDELFNESDGIFSNSRTSEILQKSKNKSITSPKLS</sequence>